<protein>
    <submittedName>
        <fullName evidence="1">Uncharacterized protein</fullName>
    </submittedName>
</protein>
<dbReference type="EMBL" id="BARW01043309">
    <property type="protein sequence ID" value="GAJ19109.1"/>
    <property type="molecule type" value="Genomic_DNA"/>
</dbReference>
<gene>
    <name evidence="1" type="ORF">S12H4_63532</name>
</gene>
<feature type="non-terminal residue" evidence="1">
    <location>
        <position position="37"/>
    </location>
</feature>
<organism evidence="1">
    <name type="scientific">marine sediment metagenome</name>
    <dbReference type="NCBI Taxonomy" id="412755"/>
    <lineage>
        <taxon>unclassified sequences</taxon>
        <taxon>metagenomes</taxon>
        <taxon>ecological metagenomes</taxon>
    </lineage>
</organism>
<sequence>ENVSYMAGDQFAQLLNPGYTTVERKYFSKGNDDFKMA</sequence>
<accession>X1UNL9</accession>
<name>X1UNL9_9ZZZZ</name>
<reference evidence="1" key="1">
    <citation type="journal article" date="2014" name="Front. Microbiol.">
        <title>High frequency of phylogenetically diverse reductive dehalogenase-homologous genes in deep subseafloor sedimentary metagenomes.</title>
        <authorList>
            <person name="Kawai M."/>
            <person name="Futagami T."/>
            <person name="Toyoda A."/>
            <person name="Takaki Y."/>
            <person name="Nishi S."/>
            <person name="Hori S."/>
            <person name="Arai W."/>
            <person name="Tsubouchi T."/>
            <person name="Morono Y."/>
            <person name="Uchiyama I."/>
            <person name="Ito T."/>
            <person name="Fujiyama A."/>
            <person name="Inagaki F."/>
            <person name="Takami H."/>
        </authorList>
    </citation>
    <scope>NUCLEOTIDE SEQUENCE</scope>
    <source>
        <strain evidence="1">Expedition CK06-06</strain>
    </source>
</reference>
<proteinExistence type="predicted"/>
<feature type="non-terminal residue" evidence="1">
    <location>
        <position position="1"/>
    </location>
</feature>
<evidence type="ECO:0000313" key="1">
    <source>
        <dbReference type="EMBL" id="GAJ19109.1"/>
    </source>
</evidence>
<dbReference type="AlphaFoldDB" id="X1UNL9"/>
<comment type="caution">
    <text evidence="1">The sequence shown here is derived from an EMBL/GenBank/DDBJ whole genome shotgun (WGS) entry which is preliminary data.</text>
</comment>